<keyword evidence="10" id="KW-1185">Reference proteome</keyword>
<keyword evidence="5 8" id="KW-1133">Transmembrane helix</keyword>
<evidence type="ECO:0000313" key="10">
    <source>
        <dbReference type="Proteomes" id="UP000623608"/>
    </source>
</evidence>
<dbReference type="GO" id="GO:0005886">
    <property type="term" value="C:plasma membrane"/>
    <property type="evidence" value="ECO:0007669"/>
    <property type="project" value="UniProtKB-SubCell"/>
</dbReference>
<comment type="similarity">
    <text evidence="2">Belongs to the MmpS family.</text>
</comment>
<evidence type="ECO:0000256" key="7">
    <source>
        <dbReference type="SAM" id="MobiDB-lite"/>
    </source>
</evidence>
<evidence type="ECO:0000256" key="3">
    <source>
        <dbReference type="ARBA" id="ARBA00022475"/>
    </source>
</evidence>
<dbReference type="Pfam" id="PF05423">
    <property type="entry name" value="Mycobact_memb"/>
    <property type="match status" value="1"/>
</dbReference>
<evidence type="ECO:0000256" key="5">
    <source>
        <dbReference type="ARBA" id="ARBA00022989"/>
    </source>
</evidence>
<proteinExistence type="inferred from homology"/>
<dbReference type="PRINTS" id="PR01217">
    <property type="entry name" value="PRICHEXTENSN"/>
</dbReference>
<accession>A0A919NK96</accession>
<comment type="subcellular location">
    <subcellularLocation>
        <location evidence="1">Cell membrane</location>
    </subcellularLocation>
</comment>
<dbReference type="AlphaFoldDB" id="A0A919NK96"/>
<keyword evidence="3" id="KW-1003">Cell membrane</keyword>
<sequence>MALLAYRQLARRTRENSLTDQPNNQQPGRNPDPSAAPPPSPDGTSTPVSGQPWSTPSGDSWSPEPYQPPSAPQPPAYSPGYATIPPPPAPNYPPTSQFPAVNYAPPQPVSYAPPPPDGYGGYPPPGYPPAGYPPQAYQPGFQPPQPPPRRSSAPIIAVILAVALLLCGGIATAGVLIARGVKDKAAEAVGDLPTSVPELPGLPTDLPTGSTDGTGRQITVTYEVTGDGPVSIVYVEKIGESPKRLENVKLPWKVTAQAEIPALLSIVVLRVGTSEGSVSCRALVDGKEVKANESGQSNFASANCTQLVLE</sequence>
<feature type="compositionally biased region" description="Pro residues" evidence="7">
    <location>
        <begin position="84"/>
        <end position="93"/>
    </location>
</feature>
<dbReference type="Proteomes" id="UP000623608">
    <property type="component" value="Unassembled WGS sequence"/>
</dbReference>
<evidence type="ECO:0000256" key="4">
    <source>
        <dbReference type="ARBA" id="ARBA00022692"/>
    </source>
</evidence>
<comment type="caution">
    <text evidence="9">The sequence shown here is derived from an EMBL/GenBank/DDBJ whole genome shotgun (WGS) entry which is preliminary data.</text>
</comment>
<feature type="compositionally biased region" description="Pro residues" evidence="7">
    <location>
        <begin position="105"/>
        <end position="132"/>
    </location>
</feature>
<evidence type="ECO:0000256" key="2">
    <source>
        <dbReference type="ARBA" id="ARBA00007531"/>
    </source>
</evidence>
<reference evidence="9" key="1">
    <citation type="submission" date="2021-01" db="EMBL/GenBank/DDBJ databases">
        <title>Whole genome shotgun sequence of Actinoplanes tereljensis NBRC 105297.</title>
        <authorList>
            <person name="Komaki H."/>
            <person name="Tamura T."/>
        </authorList>
    </citation>
    <scope>NUCLEOTIDE SEQUENCE</scope>
    <source>
        <strain evidence="9">NBRC 105297</strain>
    </source>
</reference>
<feature type="region of interest" description="Disordered" evidence="7">
    <location>
        <begin position="1"/>
        <end position="150"/>
    </location>
</feature>
<feature type="compositionally biased region" description="Polar residues" evidence="7">
    <location>
        <begin position="18"/>
        <end position="28"/>
    </location>
</feature>
<dbReference type="Gene3D" id="2.60.40.2880">
    <property type="entry name" value="MmpS1-5, C-terminal soluble domain"/>
    <property type="match status" value="1"/>
</dbReference>
<dbReference type="InterPro" id="IPR038468">
    <property type="entry name" value="MmpS_C"/>
</dbReference>
<protein>
    <recommendedName>
        <fullName evidence="11">MmpS family membrane protein</fullName>
    </recommendedName>
</protein>
<feature type="region of interest" description="Disordered" evidence="7">
    <location>
        <begin position="196"/>
        <end position="215"/>
    </location>
</feature>
<dbReference type="EMBL" id="BOMY01000013">
    <property type="protein sequence ID" value="GIF19412.1"/>
    <property type="molecule type" value="Genomic_DNA"/>
</dbReference>
<feature type="compositionally biased region" description="Pro residues" evidence="7">
    <location>
        <begin position="65"/>
        <end position="77"/>
    </location>
</feature>
<feature type="transmembrane region" description="Helical" evidence="8">
    <location>
        <begin position="155"/>
        <end position="178"/>
    </location>
</feature>
<evidence type="ECO:0000256" key="8">
    <source>
        <dbReference type="SAM" id="Phobius"/>
    </source>
</evidence>
<evidence type="ECO:0000313" key="9">
    <source>
        <dbReference type="EMBL" id="GIF19412.1"/>
    </source>
</evidence>
<evidence type="ECO:0000256" key="1">
    <source>
        <dbReference type="ARBA" id="ARBA00004236"/>
    </source>
</evidence>
<dbReference type="InterPro" id="IPR008693">
    <property type="entry name" value="MmpS"/>
</dbReference>
<organism evidence="9 10">
    <name type="scientific">Paractinoplanes tereljensis</name>
    <dbReference type="NCBI Taxonomy" id="571912"/>
    <lineage>
        <taxon>Bacteria</taxon>
        <taxon>Bacillati</taxon>
        <taxon>Actinomycetota</taxon>
        <taxon>Actinomycetes</taxon>
        <taxon>Micromonosporales</taxon>
        <taxon>Micromonosporaceae</taxon>
        <taxon>Paractinoplanes</taxon>
    </lineage>
</organism>
<feature type="compositionally biased region" description="Polar residues" evidence="7">
    <location>
        <begin position="51"/>
        <end position="60"/>
    </location>
</feature>
<evidence type="ECO:0000256" key="6">
    <source>
        <dbReference type="ARBA" id="ARBA00023136"/>
    </source>
</evidence>
<name>A0A919NK96_9ACTN</name>
<evidence type="ECO:0008006" key="11">
    <source>
        <dbReference type="Google" id="ProtNLM"/>
    </source>
</evidence>
<keyword evidence="6 8" id="KW-0472">Membrane</keyword>
<keyword evidence="4 8" id="KW-0812">Transmembrane</keyword>
<gene>
    <name evidence="9" type="ORF">Ate02nite_21420</name>
</gene>